<name>A0A966DTS0_9SPHI</name>
<dbReference type="InterPro" id="IPR035906">
    <property type="entry name" value="MetI-like_sf"/>
</dbReference>
<dbReference type="Proteomes" id="UP000638732">
    <property type="component" value="Unassembled WGS sequence"/>
</dbReference>
<dbReference type="PROSITE" id="PS50928">
    <property type="entry name" value="ABC_TM1"/>
    <property type="match status" value="1"/>
</dbReference>
<proteinExistence type="inferred from homology"/>
<reference evidence="13" key="1">
    <citation type="submission" date="2020-01" db="EMBL/GenBank/DDBJ databases">
        <authorList>
            <person name="Seo Y.L."/>
        </authorList>
    </citation>
    <scope>NUCLEOTIDE SEQUENCE</scope>
    <source>
        <strain evidence="13">R11</strain>
    </source>
</reference>
<dbReference type="InterPro" id="IPR000515">
    <property type="entry name" value="MetI-like"/>
</dbReference>
<dbReference type="PANTHER" id="PTHR30183:SF8">
    <property type="entry name" value="MOLYBDENUM TRANSPORT SYSTEM PERMEASE"/>
    <property type="match status" value="1"/>
</dbReference>
<keyword evidence="8 10" id="KW-1133">Transmembrane helix</keyword>
<dbReference type="NCBIfam" id="TIGR02141">
    <property type="entry name" value="modB_ABC"/>
    <property type="match status" value="1"/>
</dbReference>
<comment type="caution">
    <text evidence="13">The sequence shown here is derived from an EMBL/GenBank/DDBJ whole genome shotgun (WGS) entry which is preliminary data.</text>
</comment>
<evidence type="ECO:0000313" key="13">
    <source>
        <dbReference type="EMBL" id="NCD69701.1"/>
    </source>
</evidence>
<keyword evidence="4 10" id="KW-0813">Transport</keyword>
<evidence type="ECO:0000313" key="14">
    <source>
        <dbReference type="Proteomes" id="UP000638732"/>
    </source>
</evidence>
<feature type="transmembrane region" description="Helical" evidence="10">
    <location>
        <begin position="46"/>
        <end position="65"/>
    </location>
</feature>
<evidence type="ECO:0000256" key="5">
    <source>
        <dbReference type="ARBA" id="ARBA00022475"/>
    </source>
</evidence>
<sequence length="226" mass="24458">MELDLQPLWLTFKLATITTICLLVIGLPIAAMLAQSRSRLKPVAEAFISLPLVLPPSVLGFYLLVALSPANAFGGLLQSWFNIRLIFTFPGLVIGSVIYSLPFMVHPIQGGLQALPESLQEASWTLGRSKTDTFFKVMLPNIRPALLTGIVLSFAHTLGEFGLVLMIGGSIPGVTKVASIAIYNEAEALNFHAAHIYSGVLLAVSFCILLLVYIINKRLVKNSLAL</sequence>
<dbReference type="CDD" id="cd06261">
    <property type="entry name" value="TM_PBP2"/>
    <property type="match status" value="1"/>
</dbReference>
<comment type="caution">
    <text evidence="11">Lacks conserved residue(s) required for the propagation of feature annotation.</text>
</comment>
<keyword evidence="14" id="KW-1185">Reference proteome</keyword>
<dbReference type="Pfam" id="PF00528">
    <property type="entry name" value="BPD_transp_1"/>
    <property type="match status" value="1"/>
</dbReference>
<protein>
    <recommendedName>
        <fullName evidence="11">Molybdenum transport system permease</fullName>
    </recommendedName>
</protein>
<keyword evidence="7 10" id="KW-0812">Transmembrane</keyword>
<comment type="subcellular location">
    <subcellularLocation>
        <location evidence="2 10">Cell membrane</location>
        <topology evidence="2 10">Multi-pass membrane protein</topology>
    </subcellularLocation>
</comment>
<evidence type="ECO:0000256" key="3">
    <source>
        <dbReference type="ARBA" id="ARBA00007069"/>
    </source>
</evidence>
<evidence type="ECO:0000256" key="8">
    <source>
        <dbReference type="ARBA" id="ARBA00022989"/>
    </source>
</evidence>
<dbReference type="SUPFAM" id="SSF161098">
    <property type="entry name" value="MetI-like"/>
    <property type="match status" value="1"/>
</dbReference>
<feature type="domain" description="ABC transmembrane type-1" evidence="12">
    <location>
        <begin position="8"/>
        <end position="219"/>
    </location>
</feature>
<accession>A0A966DTS0</accession>
<evidence type="ECO:0000256" key="10">
    <source>
        <dbReference type="RuleBase" id="RU363032"/>
    </source>
</evidence>
<keyword evidence="9 10" id="KW-0472">Membrane</keyword>
<evidence type="ECO:0000256" key="1">
    <source>
        <dbReference type="ARBA" id="ARBA00002949"/>
    </source>
</evidence>
<feature type="transmembrane region" description="Helical" evidence="10">
    <location>
        <begin position="12"/>
        <end position="34"/>
    </location>
</feature>
<dbReference type="PANTHER" id="PTHR30183">
    <property type="entry name" value="MOLYBDENUM TRANSPORT SYSTEM PERMEASE PROTEIN MODB"/>
    <property type="match status" value="1"/>
</dbReference>
<reference evidence="13" key="2">
    <citation type="submission" date="2020-10" db="EMBL/GenBank/DDBJ databases">
        <title>Mucilaginibacter sp. nov., isolated from soil.</title>
        <authorList>
            <person name="Jeon C.O."/>
        </authorList>
    </citation>
    <scope>NUCLEOTIDE SEQUENCE</scope>
    <source>
        <strain evidence="13">R11</strain>
    </source>
</reference>
<keyword evidence="5 11" id="KW-1003">Cell membrane</keyword>
<organism evidence="13 14">
    <name type="scientific">Mucilaginibacter agri</name>
    <dbReference type="NCBI Taxonomy" id="2695265"/>
    <lineage>
        <taxon>Bacteria</taxon>
        <taxon>Pseudomonadati</taxon>
        <taxon>Bacteroidota</taxon>
        <taxon>Sphingobacteriia</taxon>
        <taxon>Sphingobacteriales</taxon>
        <taxon>Sphingobacteriaceae</taxon>
        <taxon>Mucilaginibacter</taxon>
    </lineage>
</organism>
<dbReference type="Gene3D" id="1.10.3720.10">
    <property type="entry name" value="MetI-like"/>
    <property type="match status" value="1"/>
</dbReference>
<dbReference type="RefSeq" id="WP_166585688.1">
    <property type="nucleotide sequence ID" value="NZ_WWEO01000042.1"/>
</dbReference>
<dbReference type="InterPro" id="IPR011867">
    <property type="entry name" value="ModB_ABC"/>
</dbReference>
<dbReference type="AlphaFoldDB" id="A0A966DTS0"/>
<dbReference type="EMBL" id="WWEO01000042">
    <property type="protein sequence ID" value="NCD69701.1"/>
    <property type="molecule type" value="Genomic_DNA"/>
</dbReference>
<feature type="transmembrane region" description="Helical" evidence="10">
    <location>
        <begin position="191"/>
        <end position="215"/>
    </location>
</feature>
<dbReference type="GO" id="GO:0005886">
    <property type="term" value="C:plasma membrane"/>
    <property type="evidence" value="ECO:0007669"/>
    <property type="project" value="UniProtKB-SubCell"/>
</dbReference>
<feature type="transmembrane region" description="Helical" evidence="10">
    <location>
        <begin position="85"/>
        <end position="105"/>
    </location>
</feature>
<comment type="similarity">
    <text evidence="3 11">Belongs to the binding-protein-dependent transport system permease family. CysTW subfamily.</text>
</comment>
<evidence type="ECO:0000256" key="11">
    <source>
        <dbReference type="RuleBase" id="RU365097"/>
    </source>
</evidence>
<evidence type="ECO:0000256" key="6">
    <source>
        <dbReference type="ARBA" id="ARBA00022505"/>
    </source>
</evidence>
<dbReference type="GO" id="GO:0015098">
    <property type="term" value="F:molybdate ion transmembrane transporter activity"/>
    <property type="evidence" value="ECO:0007669"/>
    <property type="project" value="UniProtKB-UniRule"/>
</dbReference>
<comment type="function">
    <text evidence="1 11">Part of the binding-protein-dependent transport system for molybdenum; probably responsible for the translocation of the substrate across the membrane.</text>
</comment>
<evidence type="ECO:0000256" key="7">
    <source>
        <dbReference type="ARBA" id="ARBA00022692"/>
    </source>
</evidence>
<evidence type="ECO:0000256" key="9">
    <source>
        <dbReference type="ARBA" id="ARBA00023136"/>
    </source>
</evidence>
<evidence type="ECO:0000256" key="4">
    <source>
        <dbReference type="ARBA" id="ARBA00022448"/>
    </source>
</evidence>
<evidence type="ECO:0000259" key="12">
    <source>
        <dbReference type="PROSITE" id="PS50928"/>
    </source>
</evidence>
<gene>
    <name evidence="13" type="primary">modB</name>
    <name evidence="13" type="ORF">GSY63_10075</name>
</gene>
<keyword evidence="6 11" id="KW-0500">Molybdenum</keyword>
<evidence type="ECO:0000256" key="2">
    <source>
        <dbReference type="ARBA" id="ARBA00004651"/>
    </source>
</evidence>